<feature type="transmembrane region" description="Helical" evidence="7">
    <location>
        <begin position="178"/>
        <end position="203"/>
    </location>
</feature>
<dbReference type="Proteomes" id="UP001575105">
    <property type="component" value="Unassembled WGS sequence"/>
</dbReference>
<proteinExistence type="inferred from homology"/>
<evidence type="ECO:0000313" key="8">
    <source>
        <dbReference type="EMBL" id="MFA9478663.1"/>
    </source>
</evidence>
<evidence type="ECO:0000256" key="3">
    <source>
        <dbReference type="ARBA" id="ARBA00022475"/>
    </source>
</evidence>
<dbReference type="PRINTS" id="PR00953">
    <property type="entry name" value="TYPE3IMRPROT"/>
</dbReference>
<evidence type="ECO:0000256" key="4">
    <source>
        <dbReference type="ARBA" id="ARBA00022692"/>
    </source>
</evidence>
<keyword evidence="8" id="KW-0969">Cilium</keyword>
<comment type="caution">
    <text evidence="8">The sequence shown here is derived from an EMBL/GenBank/DDBJ whole genome shotgun (WGS) entry which is preliminary data.</text>
</comment>
<dbReference type="Pfam" id="PF01311">
    <property type="entry name" value="Bac_export_1"/>
    <property type="match status" value="1"/>
</dbReference>
<keyword evidence="4 7" id="KW-0812">Transmembrane</keyword>
<protein>
    <submittedName>
        <fullName evidence="8">Flagellar biosynthetic protein FliR</fullName>
    </submittedName>
</protein>
<sequence length="264" mass="27846">MRPLLDHLPAWLLVLFRLTGIFLLAPVLGSPAILRQVKVFLVLGLSLCVYPMLLDPSRPSAALISPLIGTEPALLGLVAAIGLELAIGLAIGYCASLPLIAMQIGGQLIDQQVFPGSAGVFNPDLNEQSTIMGEMLFLTALAVFVILGGIQAMLAALIGSFDHIPPGGFTDFDSLLQLIIGMLASAFEIGLRIAAPLLVLIFLETLAMGFIARTVPGINILSIGFAIRTIAGGTVLVMGVGIMIGIYVDGLQDMMRRLLGVFAW</sequence>
<feature type="transmembrane region" description="Helical" evidence="7">
    <location>
        <begin position="37"/>
        <end position="53"/>
    </location>
</feature>
<evidence type="ECO:0000256" key="6">
    <source>
        <dbReference type="ARBA" id="ARBA00023136"/>
    </source>
</evidence>
<evidence type="ECO:0000256" key="1">
    <source>
        <dbReference type="ARBA" id="ARBA00004651"/>
    </source>
</evidence>
<evidence type="ECO:0000256" key="7">
    <source>
        <dbReference type="SAM" id="Phobius"/>
    </source>
</evidence>
<comment type="similarity">
    <text evidence="2">Belongs to the FliR/MopE/SpaR family.</text>
</comment>
<accession>A0ABV4U4Y9</accession>
<name>A0ABV4U4Y9_9BACT</name>
<comment type="subcellular location">
    <subcellularLocation>
        <location evidence="1">Cell membrane</location>
        <topology evidence="1">Multi-pass membrane protein</topology>
    </subcellularLocation>
</comment>
<dbReference type="EMBL" id="JBGUBD010000005">
    <property type="protein sequence ID" value="MFA9478663.1"/>
    <property type="molecule type" value="Genomic_DNA"/>
</dbReference>
<dbReference type="InterPro" id="IPR002010">
    <property type="entry name" value="T3SS_IM_R"/>
</dbReference>
<feature type="transmembrane region" description="Helical" evidence="7">
    <location>
        <begin position="73"/>
        <end position="95"/>
    </location>
</feature>
<evidence type="ECO:0000313" key="9">
    <source>
        <dbReference type="Proteomes" id="UP001575105"/>
    </source>
</evidence>
<evidence type="ECO:0000256" key="2">
    <source>
        <dbReference type="ARBA" id="ARBA00009772"/>
    </source>
</evidence>
<feature type="transmembrane region" description="Helical" evidence="7">
    <location>
        <begin position="12"/>
        <end position="30"/>
    </location>
</feature>
<keyword evidence="8" id="KW-0282">Flagellum</keyword>
<keyword evidence="5 7" id="KW-1133">Transmembrane helix</keyword>
<keyword evidence="8" id="KW-0966">Cell projection</keyword>
<dbReference type="PANTHER" id="PTHR30065:SF1">
    <property type="entry name" value="SURFACE PRESENTATION OF ANTIGENS PROTEIN SPAR"/>
    <property type="match status" value="1"/>
</dbReference>
<organism evidence="8 9">
    <name type="scientific">Natronomicrosphaera hydrolytica</name>
    <dbReference type="NCBI Taxonomy" id="3242702"/>
    <lineage>
        <taxon>Bacteria</taxon>
        <taxon>Pseudomonadati</taxon>
        <taxon>Planctomycetota</taxon>
        <taxon>Phycisphaerae</taxon>
        <taxon>Phycisphaerales</taxon>
        <taxon>Phycisphaeraceae</taxon>
        <taxon>Natronomicrosphaera</taxon>
    </lineage>
</organism>
<keyword evidence="9" id="KW-1185">Reference proteome</keyword>
<dbReference type="RefSeq" id="WP_425345589.1">
    <property type="nucleotide sequence ID" value="NZ_JBGUBD010000005.1"/>
</dbReference>
<dbReference type="PANTHER" id="PTHR30065">
    <property type="entry name" value="FLAGELLAR BIOSYNTHETIC PROTEIN FLIR"/>
    <property type="match status" value="1"/>
</dbReference>
<keyword evidence="3" id="KW-1003">Cell membrane</keyword>
<evidence type="ECO:0000256" key="5">
    <source>
        <dbReference type="ARBA" id="ARBA00022989"/>
    </source>
</evidence>
<feature type="transmembrane region" description="Helical" evidence="7">
    <location>
        <begin position="135"/>
        <end position="158"/>
    </location>
</feature>
<gene>
    <name evidence="8" type="ORF">ACERK3_10180</name>
</gene>
<feature type="transmembrane region" description="Helical" evidence="7">
    <location>
        <begin position="223"/>
        <end position="248"/>
    </location>
</feature>
<keyword evidence="6 7" id="KW-0472">Membrane</keyword>
<reference evidence="8 9" key="1">
    <citation type="submission" date="2024-08" db="EMBL/GenBank/DDBJ databases">
        <title>Whole-genome sequencing of halo(alkali)philic microorganisms from hypersaline lakes.</title>
        <authorList>
            <person name="Sorokin D.Y."/>
            <person name="Merkel A.Y."/>
            <person name="Messina E."/>
            <person name="Yakimov M."/>
        </authorList>
    </citation>
    <scope>NUCLEOTIDE SEQUENCE [LARGE SCALE GENOMIC DNA]</scope>
    <source>
        <strain evidence="8 9">AB-hyl4</strain>
    </source>
</reference>